<comment type="caution">
    <text evidence="2">The sequence shown here is derived from an EMBL/GenBank/DDBJ whole genome shotgun (WGS) entry which is preliminary data.</text>
</comment>
<sequence>MSRLRDSVGDWTPFMLEDMDECAERTRRRQAVFIEGSLYQKRYAYSFRGQVQVSSDTFQDFMFMCYVLPKASPYEDLVQNAKRQYGSVLDLLVLLVSEPSVVLGKKRSVRILRVTLQLLLFIFSYCFTGGYISFLNRPILEEVPDTKEKLLAMLRTGRLQPCVSNNSFSSVLITSSYLLPKASPYKELLHNM</sequence>
<organism evidence="2 3">
    <name type="scientific">Rhipicephalus sanguineus</name>
    <name type="common">Brown dog tick</name>
    <name type="synonym">Ixodes sanguineus</name>
    <dbReference type="NCBI Taxonomy" id="34632"/>
    <lineage>
        <taxon>Eukaryota</taxon>
        <taxon>Metazoa</taxon>
        <taxon>Ecdysozoa</taxon>
        <taxon>Arthropoda</taxon>
        <taxon>Chelicerata</taxon>
        <taxon>Arachnida</taxon>
        <taxon>Acari</taxon>
        <taxon>Parasitiformes</taxon>
        <taxon>Ixodida</taxon>
        <taxon>Ixodoidea</taxon>
        <taxon>Ixodidae</taxon>
        <taxon>Rhipicephalinae</taxon>
        <taxon>Rhipicephalus</taxon>
        <taxon>Rhipicephalus</taxon>
    </lineage>
</organism>
<name>A0A9D4Q1I9_RHISA</name>
<keyword evidence="1" id="KW-1133">Transmembrane helix</keyword>
<dbReference type="VEuPathDB" id="VectorBase:RSAN_040337"/>
<evidence type="ECO:0000256" key="1">
    <source>
        <dbReference type="SAM" id="Phobius"/>
    </source>
</evidence>
<reference evidence="2" key="2">
    <citation type="submission" date="2021-09" db="EMBL/GenBank/DDBJ databases">
        <authorList>
            <person name="Jia N."/>
            <person name="Wang J."/>
            <person name="Shi W."/>
            <person name="Du L."/>
            <person name="Sun Y."/>
            <person name="Zhan W."/>
            <person name="Jiang J."/>
            <person name="Wang Q."/>
            <person name="Zhang B."/>
            <person name="Ji P."/>
            <person name="Sakyi L.B."/>
            <person name="Cui X."/>
            <person name="Yuan T."/>
            <person name="Jiang B."/>
            <person name="Yang W."/>
            <person name="Lam T.T.-Y."/>
            <person name="Chang Q."/>
            <person name="Ding S."/>
            <person name="Wang X."/>
            <person name="Zhu J."/>
            <person name="Ruan X."/>
            <person name="Zhao L."/>
            <person name="Wei J."/>
            <person name="Que T."/>
            <person name="Du C."/>
            <person name="Cheng J."/>
            <person name="Dai P."/>
            <person name="Han X."/>
            <person name="Huang E."/>
            <person name="Gao Y."/>
            <person name="Liu J."/>
            <person name="Shao H."/>
            <person name="Ye R."/>
            <person name="Li L."/>
            <person name="Wei W."/>
            <person name="Wang X."/>
            <person name="Wang C."/>
            <person name="Huo Q."/>
            <person name="Li W."/>
            <person name="Guo W."/>
            <person name="Chen H."/>
            <person name="Chen S."/>
            <person name="Zhou L."/>
            <person name="Zhou L."/>
            <person name="Ni X."/>
            <person name="Tian J."/>
            <person name="Zhou Y."/>
            <person name="Sheng Y."/>
            <person name="Liu T."/>
            <person name="Pan Y."/>
            <person name="Xia L."/>
            <person name="Li J."/>
            <person name="Zhao F."/>
            <person name="Cao W."/>
        </authorList>
    </citation>
    <scope>NUCLEOTIDE SEQUENCE</scope>
    <source>
        <strain evidence="2">Rsan-2018</strain>
        <tissue evidence="2">Larvae</tissue>
    </source>
</reference>
<reference evidence="2" key="1">
    <citation type="journal article" date="2020" name="Cell">
        <title>Large-Scale Comparative Analyses of Tick Genomes Elucidate Their Genetic Diversity and Vector Capacities.</title>
        <authorList>
            <consortium name="Tick Genome and Microbiome Consortium (TIGMIC)"/>
            <person name="Jia N."/>
            <person name="Wang J."/>
            <person name="Shi W."/>
            <person name="Du L."/>
            <person name="Sun Y."/>
            <person name="Zhan W."/>
            <person name="Jiang J.F."/>
            <person name="Wang Q."/>
            <person name="Zhang B."/>
            <person name="Ji P."/>
            <person name="Bell-Sakyi L."/>
            <person name="Cui X.M."/>
            <person name="Yuan T.T."/>
            <person name="Jiang B.G."/>
            <person name="Yang W.F."/>
            <person name="Lam T.T."/>
            <person name="Chang Q.C."/>
            <person name="Ding S.J."/>
            <person name="Wang X.J."/>
            <person name="Zhu J.G."/>
            <person name="Ruan X.D."/>
            <person name="Zhao L."/>
            <person name="Wei J.T."/>
            <person name="Ye R.Z."/>
            <person name="Que T.C."/>
            <person name="Du C.H."/>
            <person name="Zhou Y.H."/>
            <person name="Cheng J.X."/>
            <person name="Dai P.F."/>
            <person name="Guo W.B."/>
            <person name="Han X.H."/>
            <person name="Huang E.J."/>
            <person name="Li L.F."/>
            <person name="Wei W."/>
            <person name="Gao Y.C."/>
            <person name="Liu J.Z."/>
            <person name="Shao H.Z."/>
            <person name="Wang X."/>
            <person name="Wang C.C."/>
            <person name="Yang T.C."/>
            <person name="Huo Q.B."/>
            <person name="Li W."/>
            <person name="Chen H.Y."/>
            <person name="Chen S.E."/>
            <person name="Zhou L.G."/>
            <person name="Ni X.B."/>
            <person name="Tian J.H."/>
            <person name="Sheng Y."/>
            <person name="Liu T."/>
            <person name="Pan Y.S."/>
            <person name="Xia L.Y."/>
            <person name="Li J."/>
            <person name="Zhao F."/>
            <person name="Cao W.C."/>
        </authorList>
    </citation>
    <scope>NUCLEOTIDE SEQUENCE</scope>
    <source>
        <strain evidence="2">Rsan-2018</strain>
    </source>
</reference>
<keyword evidence="3" id="KW-1185">Reference proteome</keyword>
<dbReference type="AlphaFoldDB" id="A0A9D4Q1I9"/>
<evidence type="ECO:0000313" key="3">
    <source>
        <dbReference type="Proteomes" id="UP000821837"/>
    </source>
</evidence>
<dbReference type="Proteomes" id="UP000821837">
    <property type="component" value="Chromosome 3"/>
</dbReference>
<accession>A0A9D4Q1I9</accession>
<protein>
    <submittedName>
        <fullName evidence="2">Uncharacterized protein</fullName>
    </submittedName>
</protein>
<proteinExistence type="predicted"/>
<dbReference type="EMBL" id="JABSTV010001249">
    <property type="protein sequence ID" value="KAH7962260.1"/>
    <property type="molecule type" value="Genomic_DNA"/>
</dbReference>
<gene>
    <name evidence="2" type="ORF">HPB52_015075</name>
</gene>
<evidence type="ECO:0000313" key="2">
    <source>
        <dbReference type="EMBL" id="KAH7962260.1"/>
    </source>
</evidence>
<feature type="transmembrane region" description="Helical" evidence="1">
    <location>
        <begin position="114"/>
        <end position="134"/>
    </location>
</feature>
<keyword evidence="1" id="KW-0472">Membrane</keyword>
<keyword evidence="1" id="KW-0812">Transmembrane</keyword>